<feature type="domain" description="CobQ/CobB/MinD/ParA nucleotide binding" evidence="1">
    <location>
        <begin position="4"/>
        <end position="180"/>
    </location>
</feature>
<dbReference type="Proteomes" id="UP000191110">
    <property type="component" value="Unassembled WGS sequence"/>
</dbReference>
<organism evidence="2 3">
    <name type="scientific">Solemya pervernicosa gill symbiont</name>
    <dbReference type="NCBI Taxonomy" id="642797"/>
    <lineage>
        <taxon>Bacteria</taxon>
        <taxon>Pseudomonadati</taxon>
        <taxon>Pseudomonadota</taxon>
        <taxon>Gammaproteobacteria</taxon>
        <taxon>sulfur-oxidizing symbionts</taxon>
    </lineage>
</organism>
<protein>
    <recommendedName>
        <fullName evidence="1">CobQ/CobB/MinD/ParA nucleotide binding domain-containing protein</fullName>
    </recommendedName>
</protein>
<dbReference type="PANTHER" id="PTHR13696">
    <property type="entry name" value="P-LOOP CONTAINING NUCLEOSIDE TRIPHOSPHATE HYDROLASE"/>
    <property type="match status" value="1"/>
</dbReference>
<dbReference type="SUPFAM" id="SSF52540">
    <property type="entry name" value="P-loop containing nucleoside triphosphate hydrolases"/>
    <property type="match status" value="1"/>
</dbReference>
<dbReference type="Pfam" id="PF01656">
    <property type="entry name" value="CbiA"/>
    <property type="match status" value="1"/>
</dbReference>
<sequence length="217" mass="24362">MRRIMVLNPKGGCGKSTIATNLASYYASQGEPVILADFDPQGSSKAWLKARSKKLPKIQRCAPEKVGELMLPHGKGALIMDSPASVRDKQLKNHVKLAQTILIPVLPSPFDIRATADYIAELLTMGRVSRSRTRIAVVANRVRERTRVYQSLHRFLDRLGIPFIGVLRDTQNYIRAAEQGVGIFELPASHTGHDREQWQPIIDWLDSKESRPKKSKK</sequence>
<evidence type="ECO:0000259" key="1">
    <source>
        <dbReference type="Pfam" id="PF01656"/>
    </source>
</evidence>
<dbReference type="EMBL" id="MPRL01000026">
    <property type="protein sequence ID" value="OOZ40396.1"/>
    <property type="molecule type" value="Genomic_DNA"/>
</dbReference>
<reference evidence="2 3" key="1">
    <citation type="submission" date="2016-11" db="EMBL/GenBank/DDBJ databases">
        <title>Mixed transmission modes and dynamic genome evolution in an obligate animal-bacterial symbiosis.</title>
        <authorList>
            <person name="Russell S.L."/>
            <person name="Corbett-Detig R.B."/>
            <person name="Cavanaugh C.M."/>
        </authorList>
    </citation>
    <scope>NUCLEOTIDE SEQUENCE [LARGE SCALE GENOMIC DNA]</scope>
    <source>
        <strain evidence="2">Sveles-Q1</strain>
    </source>
</reference>
<accession>A0A1T2L632</accession>
<dbReference type="Gene3D" id="3.40.50.300">
    <property type="entry name" value="P-loop containing nucleotide triphosphate hydrolases"/>
    <property type="match status" value="1"/>
</dbReference>
<evidence type="ECO:0000313" key="3">
    <source>
        <dbReference type="Proteomes" id="UP000191110"/>
    </source>
</evidence>
<dbReference type="InterPro" id="IPR002586">
    <property type="entry name" value="CobQ/CobB/MinD/ParA_Nub-bd_dom"/>
</dbReference>
<evidence type="ECO:0000313" key="2">
    <source>
        <dbReference type="EMBL" id="OOZ40396.1"/>
    </source>
</evidence>
<dbReference type="AlphaFoldDB" id="A0A1T2L632"/>
<keyword evidence="3" id="KW-1185">Reference proteome</keyword>
<dbReference type="OrthoDB" id="69313at2"/>
<comment type="caution">
    <text evidence="2">The sequence shown here is derived from an EMBL/GenBank/DDBJ whole genome shotgun (WGS) entry which is preliminary data.</text>
</comment>
<dbReference type="PANTHER" id="PTHR13696:SF96">
    <property type="entry name" value="COBQ_COBB_MIND_PARA NUCLEOTIDE BINDING DOMAIN-CONTAINING PROTEIN"/>
    <property type="match status" value="1"/>
</dbReference>
<dbReference type="InterPro" id="IPR027417">
    <property type="entry name" value="P-loop_NTPase"/>
</dbReference>
<gene>
    <name evidence="2" type="ORF">BOW53_07965</name>
</gene>
<dbReference type="InterPro" id="IPR050678">
    <property type="entry name" value="DNA_Partitioning_ATPase"/>
</dbReference>
<name>A0A1T2L632_9GAMM</name>
<dbReference type="PIRSF" id="PIRSF009320">
    <property type="entry name" value="Nuc_binding_HP_1000"/>
    <property type="match status" value="1"/>
</dbReference>
<proteinExistence type="predicted"/>
<dbReference type="CDD" id="cd02042">
    <property type="entry name" value="ParAB_family"/>
    <property type="match status" value="1"/>
</dbReference>